<feature type="region of interest" description="Disordered" evidence="1">
    <location>
        <begin position="50"/>
        <end position="81"/>
    </location>
</feature>
<dbReference type="EMBL" id="HACG01014178">
    <property type="protein sequence ID" value="CEK61043.1"/>
    <property type="molecule type" value="Transcribed_RNA"/>
</dbReference>
<sequence length="81" mass="8821">QISDTTSKSTASVNLTANNSQRAQNSRNLFEIPSFMNSSTSLDHKTLVSSQVTAGKGMNASSEETNRTAEQLLTPTSQWER</sequence>
<feature type="region of interest" description="Disordered" evidence="1">
    <location>
        <begin position="1"/>
        <end position="28"/>
    </location>
</feature>
<feature type="non-terminal residue" evidence="2">
    <location>
        <position position="1"/>
    </location>
</feature>
<evidence type="ECO:0000256" key="1">
    <source>
        <dbReference type="SAM" id="MobiDB-lite"/>
    </source>
</evidence>
<organism evidence="2">
    <name type="scientific">Arion vulgaris</name>
    <dbReference type="NCBI Taxonomy" id="1028688"/>
    <lineage>
        <taxon>Eukaryota</taxon>
        <taxon>Metazoa</taxon>
        <taxon>Spiralia</taxon>
        <taxon>Lophotrochozoa</taxon>
        <taxon>Mollusca</taxon>
        <taxon>Gastropoda</taxon>
        <taxon>Heterobranchia</taxon>
        <taxon>Euthyneura</taxon>
        <taxon>Panpulmonata</taxon>
        <taxon>Eupulmonata</taxon>
        <taxon>Stylommatophora</taxon>
        <taxon>Helicina</taxon>
        <taxon>Arionoidea</taxon>
        <taxon>Arionidae</taxon>
        <taxon>Arion</taxon>
    </lineage>
</organism>
<accession>A0A0B6YXU9</accession>
<gene>
    <name evidence="2" type="primary">ORF41144</name>
</gene>
<proteinExistence type="predicted"/>
<reference evidence="2" key="1">
    <citation type="submission" date="2014-12" db="EMBL/GenBank/DDBJ databases">
        <title>Insight into the proteome of Arion vulgaris.</title>
        <authorList>
            <person name="Aradska J."/>
            <person name="Bulat T."/>
            <person name="Smidak R."/>
            <person name="Sarate P."/>
            <person name="Gangsoo J."/>
            <person name="Sialana F."/>
            <person name="Bilban M."/>
            <person name="Lubec G."/>
        </authorList>
    </citation>
    <scope>NUCLEOTIDE SEQUENCE</scope>
    <source>
        <tissue evidence="2">Skin</tissue>
    </source>
</reference>
<dbReference type="AlphaFoldDB" id="A0A0B6YXU9"/>
<name>A0A0B6YXU9_9EUPU</name>
<protein>
    <submittedName>
        <fullName evidence="2">Uncharacterized protein</fullName>
    </submittedName>
</protein>
<evidence type="ECO:0000313" key="2">
    <source>
        <dbReference type="EMBL" id="CEK61043.1"/>
    </source>
</evidence>